<proteinExistence type="predicted"/>
<dbReference type="HOGENOM" id="CLU_2639627_0_0_1"/>
<dbReference type="KEGG" id="sla:SERLADRAFT_399622"/>
<reference evidence="1" key="1">
    <citation type="submission" date="2011-04" db="EMBL/GenBank/DDBJ databases">
        <title>Evolution of plant cell wall degrading machinery underlies the functional diversity of forest fungi.</title>
        <authorList>
            <consortium name="US DOE Joint Genome Institute (JGI-PGF)"/>
            <person name="Eastwood D.C."/>
            <person name="Floudas D."/>
            <person name="Binder M."/>
            <person name="Majcherczyk A."/>
            <person name="Schneider P."/>
            <person name="Aerts A."/>
            <person name="Asiegbu F.O."/>
            <person name="Baker S.E."/>
            <person name="Barry K."/>
            <person name="Bendiksby M."/>
            <person name="Blumentritt M."/>
            <person name="Coutinho P.M."/>
            <person name="Cullen D."/>
            <person name="Cullen D."/>
            <person name="Gathman A."/>
            <person name="Goodell B."/>
            <person name="Henrissat B."/>
            <person name="Ihrmark K."/>
            <person name="Kauserud H."/>
            <person name="Kohler A."/>
            <person name="LaButti K."/>
            <person name="Lapidus A."/>
            <person name="Lavin J.L."/>
            <person name="Lee Y.-H."/>
            <person name="Lindquist E."/>
            <person name="Lilly W."/>
            <person name="Lucas S."/>
            <person name="Morin E."/>
            <person name="Murat C."/>
            <person name="Oguiza J.A."/>
            <person name="Park J."/>
            <person name="Pisabarro A.G."/>
            <person name="Riley R."/>
            <person name="Rosling A."/>
            <person name="Salamov A."/>
            <person name="Schmidt O."/>
            <person name="Schmutz J."/>
            <person name="Skrede I."/>
            <person name="Stenlid J."/>
            <person name="Wiebenga A."/>
            <person name="Xie X."/>
            <person name="Kues U."/>
            <person name="Hibbett D.S."/>
            <person name="Hoffmeister D."/>
            <person name="Hogberg N."/>
            <person name="Martin F."/>
            <person name="Grigoriev I.V."/>
            <person name="Watkinson S.C."/>
        </authorList>
    </citation>
    <scope>NUCLEOTIDE SEQUENCE</scope>
    <source>
        <strain evidence="1">S7.9</strain>
    </source>
</reference>
<organism>
    <name type="scientific">Serpula lacrymans var. lacrymans (strain S7.9)</name>
    <name type="common">Dry rot fungus</name>
    <dbReference type="NCBI Taxonomy" id="578457"/>
    <lineage>
        <taxon>Eukaryota</taxon>
        <taxon>Fungi</taxon>
        <taxon>Dikarya</taxon>
        <taxon>Basidiomycota</taxon>
        <taxon>Agaricomycotina</taxon>
        <taxon>Agaricomycetes</taxon>
        <taxon>Agaricomycetidae</taxon>
        <taxon>Boletales</taxon>
        <taxon>Coniophorineae</taxon>
        <taxon>Serpulaceae</taxon>
        <taxon>Serpula</taxon>
    </lineage>
</organism>
<dbReference type="GeneID" id="18811965"/>
<dbReference type="Proteomes" id="UP000008064">
    <property type="component" value="Unassembled WGS sequence"/>
</dbReference>
<name>F8P841_SERL9</name>
<accession>F8P841</accession>
<protein>
    <submittedName>
        <fullName evidence="1">Uncharacterized protein</fullName>
    </submittedName>
</protein>
<gene>
    <name evidence="1" type="ORF">SERLADRAFT_399622</name>
</gene>
<dbReference type="AlphaFoldDB" id="F8P841"/>
<sequence length="77" mass="8772">MVDEQEHGQQTGYKLSPIQFVDMRGYKYNYLARNVSTLAFIPILAIAGKIVTHAAPDLLFRDRRVISSYYPTALLPK</sequence>
<evidence type="ECO:0000313" key="1">
    <source>
        <dbReference type="EMBL" id="EGO20599.1"/>
    </source>
</evidence>
<dbReference type="RefSeq" id="XP_007322565.1">
    <property type="nucleotide sequence ID" value="XM_007322503.1"/>
</dbReference>
<dbReference type="EMBL" id="GL945440">
    <property type="protein sequence ID" value="EGO20599.1"/>
    <property type="molecule type" value="Genomic_DNA"/>
</dbReference>